<dbReference type="GO" id="GO:0005524">
    <property type="term" value="F:ATP binding"/>
    <property type="evidence" value="ECO:0007669"/>
    <property type="project" value="InterPro"/>
</dbReference>
<feature type="region of interest" description="Disordered" evidence="1">
    <location>
        <begin position="579"/>
        <end position="643"/>
    </location>
</feature>
<dbReference type="OrthoDB" id="4027600at2759"/>
<accession>Q6BVU3</accession>
<evidence type="ECO:0000313" key="3">
    <source>
        <dbReference type="EMBL" id="CAG85690.2"/>
    </source>
</evidence>
<dbReference type="eggNOG" id="ENOG502T2C9">
    <property type="taxonomic scope" value="Eukaryota"/>
</dbReference>
<feature type="compositionally biased region" description="Polar residues" evidence="1">
    <location>
        <begin position="623"/>
        <end position="632"/>
    </location>
</feature>
<dbReference type="VEuPathDB" id="FungiDB:DEHA2B16676g"/>
<dbReference type="Pfam" id="PF12479">
    <property type="entry name" value="DUF3698"/>
    <property type="match status" value="1"/>
</dbReference>
<dbReference type="Proteomes" id="UP000000599">
    <property type="component" value="Chromosome B"/>
</dbReference>
<dbReference type="InterPro" id="IPR011009">
    <property type="entry name" value="Kinase-like_dom_sf"/>
</dbReference>
<dbReference type="AlphaFoldDB" id="Q6BVU3"/>
<feature type="compositionally biased region" description="Polar residues" evidence="1">
    <location>
        <begin position="579"/>
        <end position="591"/>
    </location>
</feature>
<dbReference type="RefSeq" id="XP_457676.2">
    <property type="nucleotide sequence ID" value="XM_457676.1"/>
</dbReference>
<feature type="compositionally biased region" description="Basic and acidic residues" evidence="1">
    <location>
        <begin position="597"/>
        <end position="608"/>
    </location>
</feature>
<name>Q6BVU3_DEBHA</name>
<dbReference type="InParanoid" id="Q6BVU3"/>
<organism evidence="3 4">
    <name type="scientific">Debaryomyces hansenii (strain ATCC 36239 / CBS 767 / BCRC 21394 / JCM 1990 / NBRC 0083 / IGC 2968)</name>
    <name type="common">Yeast</name>
    <name type="synonym">Torulaspora hansenii</name>
    <dbReference type="NCBI Taxonomy" id="284592"/>
    <lineage>
        <taxon>Eukaryota</taxon>
        <taxon>Fungi</taxon>
        <taxon>Dikarya</taxon>
        <taxon>Ascomycota</taxon>
        <taxon>Saccharomycotina</taxon>
        <taxon>Pichiomycetes</taxon>
        <taxon>Debaryomycetaceae</taxon>
        <taxon>Debaryomyces</taxon>
    </lineage>
</organism>
<evidence type="ECO:0000256" key="1">
    <source>
        <dbReference type="SAM" id="MobiDB-lite"/>
    </source>
</evidence>
<dbReference type="PROSITE" id="PS50011">
    <property type="entry name" value="PROTEIN_KINASE_DOM"/>
    <property type="match status" value="1"/>
</dbReference>
<gene>
    <name evidence="3" type="ordered locus">DEHA2B16676g</name>
</gene>
<evidence type="ECO:0000259" key="2">
    <source>
        <dbReference type="PROSITE" id="PS50011"/>
    </source>
</evidence>
<dbReference type="HOGENOM" id="CLU_423354_0_0_1"/>
<dbReference type="GeneID" id="2913653"/>
<protein>
    <submittedName>
        <fullName evidence="3">DEHA2B16676p</fullName>
    </submittedName>
</protein>
<dbReference type="GO" id="GO:0004672">
    <property type="term" value="F:protein kinase activity"/>
    <property type="evidence" value="ECO:0007669"/>
    <property type="project" value="InterPro"/>
</dbReference>
<dbReference type="KEGG" id="dha:DEHA2B16676g"/>
<reference evidence="3 4" key="1">
    <citation type="journal article" date="2004" name="Nature">
        <title>Genome evolution in yeasts.</title>
        <authorList>
            <consortium name="Genolevures"/>
            <person name="Dujon B."/>
            <person name="Sherman D."/>
            <person name="Fischer G."/>
            <person name="Durrens P."/>
            <person name="Casaregola S."/>
            <person name="Lafontaine I."/>
            <person name="de Montigny J."/>
            <person name="Marck C."/>
            <person name="Neuveglise C."/>
            <person name="Talla E."/>
            <person name="Goffard N."/>
            <person name="Frangeul L."/>
            <person name="Aigle M."/>
            <person name="Anthouard V."/>
            <person name="Babour A."/>
            <person name="Barbe V."/>
            <person name="Barnay S."/>
            <person name="Blanchin S."/>
            <person name="Beckerich J.M."/>
            <person name="Beyne E."/>
            <person name="Bleykasten C."/>
            <person name="Boisrame A."/>
            <person name="Boyer J."/>
            <person name="Cattolico L."/>
            <person name="Confanioleri F."/>
            <person name="de Daruvar A."/>
            <person name="Despons L."/>
            <person name="Fabre E."/>
            <person name="Fairhead C."/>
            <person name="Ferry-Dumazet H."/>
            <person name="Groppi A."/>
            <person name="Hantraye F."/>
            <person name="Hennequin C."/>
            <person name="Jauniaux N."/>
            <person name="Joyet P."/>
            <person name="Kachouri R."/>
            <person name="Kerrest A."/>
            <person name="Koszul R."/>
            <person name="Lemaire M."/>
            <person name="Lesur I."/>
            <person name="Ma L."/>
            <person name="Muller H."/>
            <person name="Nicaud J.M."/>
            <person name="Nikolski M."/>
            <person name="Oztas S."/>
            <person name="Ozier-Kalogeropoulos O."/>
            <person name="Pellenz S."/>
            <person name="Potier S."/>
            <person name="Richard G.F."/>
            <person name="Straub M.L."/>
            <person name="Suleau A."/>
            <person name="Swennene D."/>
            <person name="Tekaia F."/>
            <person name="Wesolowski-Louvel M."/>
            <person name="Westhof E."/>
            <person name="Wirth B."/>
            <person name="Zeniou-Meyer M."/>
            <person name="Zivanovic I."/>
            <person name="Bolotin-Fukuhara M."/>
            <person name="Thierry A."/>
            <person name="Bouchier C."/>
            <person name="Caudron B."/>
            <person name="Scarpelli C."/>
            <person name="Gaillardin C."/>
            <person name="Weissenbach J."/>
            <person name="Wincker P."/>
            <person name="Souciet J.L."/>
        </authorList>
    </citation>
    <scope>NUCLEOTIDE SEQUENCE [LARGE SCALE GENOMIC DNA]</scope>
    <source>
        <strain evidence="4">ATCC 36239 / CBS 767 / BCRC 21394 / JCM 1990 / NBRC 0083 / IGC 2968</strain>
    </source>
</reference>
<dbReference type="InterPro" id="IPR000719">
    <property type="entry name" value="Prot_kinase_dom"/>
</dbReference>
<dbReference type="Gene3D" id="1.10.510.10">
    <property type="entry name" value="Transferase(Phosphotransferase) domain 1"/>
    <property type="match status" value="1"/>
</dbReference>
<feature type="region of interest" description="Disordered" evidence="1">
    <location>
        <begin position="362"/>
        <end position="381"/>
    </location>
</feature>
<dbReference type="InterPro" id="IPR022167">
    <property type="entry name" value="DUF3698"/>
</dbReference>
<evidence type="ECO:0000313" key="4">
    <source>
        <dbReference type="Proteomes" id="UP000000599"/>
    </source>
</evidence>
<dbReference type="SUPFAM" id="SSF56112">
    <property type="entry name" value="Protein kinase-like (PK-like)"/>
    <property type="match status" value="1"/>
</dbReference>
<keyword evidence="4" id="KW-1185">Reference proteome</keyword>
<dbReference type="Pfam" id="PF00069">
    <property type="entry name" value="Pkinase"/>
    <property type="match status" value="1"/>
</dbReference>
<sequence length="643" mass="73402">MPCMYFSGVDSDIITYDDPENRCIRVNLDLFIRVLNNNEQNTRVFLDTHLLKISGNEDGQDRREKLVSKGNASVSLGNMPSIPIVVYSSRALITAEFREMSSDDFKDRYLAPLDIALKESNICRRPLAQEYAYPRGDAMHVEQAIQEYFDREIARTIDHLYRDIGDITNHFCSPSFVKSPLDGKRAVQPDIIHMLTKSDLNTQYPEIVFGIGDYKTGVYKMMQGFEEFKTAISNRRRLRSHSIGNFFPDREWSPRVLFALVLSKYIYQAFLCGTDRILISDHQTFSGFFRYEIVDGEMIIDYYVINNPETVENGITLRSAIAGFFYKSVGDAADTKARLMEIFSVASSTDVKSIKESDPFFNVRPRDPSGSSGKLDRPGFSGNLDSVKENDASDNFDAIDGNTYCRVIYDSAEFYPDLKLPSPVFVKLYYYSSRLWEENSLMCLEIPEKEGYYGMFFNELLINERIAKSEFASNFPKLLVSGYWNGLSDHPMHIFEYLGKEVPEEKWNNKEVYKVIKSRLEELHSIGISHNDIRLANIHVSVSGKISLIDFGLSDYTNNEEHKKNDFETLEHILRSNGSNESFKHANQVNVKSEAIPADRADKNDKYGNDSNSSSEEVFDEGSSGTFSTQITIEDIASKPSRR</sequence>
<feature type="domain" description="Protein kinase" evidence="2">
    <location>
        <begin position="361"/>
        <end position="643"/>
    </location>
</feature>
<dbReference type="EMBL" id="CR382134">
    <property type="protein sequence ID" value="CAG85690.2"/>
    <property type="molecule type" value="Genomic_DNA"/>
</dbReference>
<proteinExistence type="predicted"/>